<dbReference type="PANTHER" id="PTHR35535">
    <property type="entry name" value="HEAT SHOCK PROTEIN HSLJ"/>
    <property type="match status" value="1"/>
</dbReference>
<dbReference type="InterPro" id="IPR038670">
    <property type="entry name" value="HslJ-like_sf"/>
</dbReference>
<keyword evidence="3" id="KW-1185">Reference proteome</keyword>
<organism evidence="2 3">
    <name type="scientific">Chitinophaga caeni</name>
    <dbReference type="NCBI Taxonomy" id="2029983"/>
    <lineage>
        <taxon>Bacteria</taxon>
        <taxon>Pseudomonadati</taxon>
        <taxon>Bacteroidota</taxon>
        <taxon>Chitinophagia</taxon>
        <taxon>Chitinophagales</taxon>
        <taxon>Chitinophagaceae</taxon>
        <taxon>Chitinophaga</taxon>
    </lineage>
</organism>
<evidence type="ECO:0000313" key="3">
    <source>
        <dbReference type="Proteomes" id="UP000220133"/>
    </source>
</evidence>
<name>A0A291QS25_9BACT</name>
<dbReference type="InterPro" id="IPR005184">
    <property type="entry name" value="DUF306_Meta_HslJ"/>
</dbReference>
<dbReference type="Proteomes" id="UP000220133">
    <property type="component" value="Chromosome"/>
</dbReference>
<protein>
    <recommendedName>
        <fullName evidence="1">DUF306 domain-containing protein</fullName>
    </recommendedName>
</protein>
<dbReference type="AlphaFoldDB" id="A0A291QS25"/>
<dbReference type="Pfam" id="PF03724">
    <property type="entry name" value="META"/>
    <property type="match status" value="1"/>
</dbReference>
<gene>
    <name evidence="2" type="ORF">COR50_05680</name>
</gene>
<sequence>MESAKSMNLTNAFMKKQFLLLILIYGSWCCACQQQGKKHPTDSTEAQANTQAPSVNLDGTRWQLTQLREQIVLAKDHEKEIYMQFSQENNQVHGFLGCNSFNANFAVNGSKIAITDLVSTRVACPALPTEQGFQTALSEANSFKLEQGNLYLFKQDTLIAEFKSTPIL</sequence>
<reference evidence="2 3" key="1">
    <citation type="submission" date="2017-10" db="EMBL/GenBank/DDBJ databases">
        <title>Paenichitinophaga pekingensis gen. nov., sp. nov., isolated from activated sludge.</title>
        <authorList>
            <person name="Jin D."/>
            <person name="Kong X."/>
            <person name="Deng Y."/>
            <person name="Bai Z."/>
        </authorList>
    </citation>
    <scope>NUCLEOTIDE SEQUENCE [LARGE SCALE GENOMIC DNA]</scope>
    <source>
        <strain evidence="2 3">13</strain>
    </source>
</reference>
<dbReference type="KEGG" id="cbae:COR50_05680"/>
<dbReference type="Gene3D" id="2.40.128.270">
    <property type="match status" value="1"/>
</dbReference>
<evidence type="ECO:0000313" key="2">
    <source>
        <dbReference type="EMBL" id="ATL46711.1"/>
    </source>
</evidence>
<dbReference type="PANTHER" id="PTHR35535:SF1">
    <property type="entry name" value="HEAT SHOCK PROTEIN HSLJ"/>
    <property type="match status" value="1"/>
</dbReference>
<evidence type="ECO:0000259" key="1">
    <source>
        <dbReference type="Pfam" id="PF03724"/>
    </source>
</evidence>
<feature type="domain" description="DUF306" evidence="1">
    <location>
        <begin position="56"/>
        <end position="157"/>
    </location>
</feature>
<accession>A0A291QS25</accession>
<dbReference type="InterPro" id="IPR053147">
    <property type="entry name" value="Hsp_HslJ-like"/>
</dbReference>
<proteinExistence type="predicted"/>
<dbReference type="EMBL" id="CP023777">
    <property type="protein sequence ID" value="ATL46711.1"/>
    <property type="molecule type" value="Genomic_DNA"/>
</dbReference>